<organism evidence="3 4">
    <name type="scientific">Asaia bogorensis</name>
    <dbReference type="NCBI Taxonomy" id="91915"/>
    <lineage>
        <taxon>Bacteria</taxon>
        <taxon>Pseudomonadati</taxon>
        <taxon>Pseudomonadota</taxon>
        <taxon>Alphaproteobacteria</taxon>
        <taxon>Acetobacterales</taxon>
        <taxon>Acetobacteraceae</taxon>
        <taxon>Asaia</taxon>
    </lineage>
</organism>
<evidence type="ECO:0000256" key="1">
    <source>
        <dbReference type="SAM" id="SignalP"/>
    </source>
</evidence>
<reference evidence="3 4" key="1">
    <citation type="journal article" date="2014" name="Genome Biol. Evol.">
        <title>Acetic acid bacteria genomes reveal functional traits for adaptation to life in insect guts.</title>
        <authorList>
            <person name="Chouaia B."/>
            <person name="Gaiarsa S."/>
            <person name="Crotti E."/>
            <person name="Comandatore F."/>
            <person name="Degli Esposti M."/>
            <person name="Ricci I."/>
            <person name="Alma A."/>
            <person name="Favia G."/>
            <person name="Bandi C."/>
            <person name="Daffonchio D."/>
        </authorList>
    </citation>
    <scope>NUCLEOTIDE SEQUENCE [LARGE SCALE GENOMIC DNA]</scope>
    <source>
        <strain evidence="3 4">SF2.1</strain>
    </source>
</reference>
<feature type="chain" id="PRO_5001585450" evidence="1">
    <location>
        <begin position="23"/>
        <end position="322"/>
    </location>
</feature>
<dbReference type="SMART" id="SM00972">
    <property type="entry name" value="SCPU"/>
    <property type="match status" value="2"/>
</dbReference>
<dbReference type="InterPro" id="IPR007893">
    <property type="entry name" value="Spore_coat_U/FanG"/>
</dbReference>
<feature type="domain" description="Spore coat protein U/FanG" evidence="2">
    <location>
        <begin position="182"/>
        <end position="318"/>
    </location>
</feature>
<dbReference type="Proteomes" id="UP000027583">
    <property type="component" value="Unassembled WGS sequence"/>
</dbReference>
<dbReference type="eggNOG" id="COG5430">
    <property type="taxonomic scope" value="Bacteria"/>
</dbReference>
<protein>
    <submittedName>
        <fullName evidence="3">CsuE</fullName>
    </submittedName>
</protein>
<dbReference type="RefSeq" id="WP_051395903.1">
    <property type="nucleotide sequence ID" value="NZ_CBLX010000007.1"/>
</dbReference>
<dbReference type="Pfam" id="PF05229">
    <property type="entry name" value="SCPU"/>
    <property type="match status" value="2"/>
</dbReference>
<evidence type="ECO:0000313" key="3">
    <source>
        <dbReference type="EMBL" id="CDG38995.1"/>
    </source>
</evidence>
<comment type="caution">
    <text evidence="3">The sequence shown here is derived from an EMBL/GenBank/DDBJ whole genome shotgun (WGS) entry which is preliminary data.</text>
</comment>
<dbReference type="PANTHER" id="PTHR37089">
    <property type="entry name" value="PROTEIN U-RELATED"/>
    <property type="match status" value="1"/>
</dbReference>
<dbReference type="InterPro" id="IPR053167">
    <property type="entry name" value="Spore_coat_component"/>
</dbReference>
<sequence>MRALAILAIGLCCGLITPAARSACAVTQPGTTSLGALSSLSLSTQGNTTLVASGFACTGGLLSVAYTQEVAASIQSITALTNEKGDTLPLQICDSASCASPYAAGQVISWRATSLIGLLGLFNGVGGTLPLYLRIPSGPYSVSAGTYHGSITIGWTWDVCWGLGVLGLCIGQDIQRTPVLVTIPVEFTLTADCRLTAPDVVFTPSPFVASFGDVHQSLSVGCTRGQSYTVGISPGNHADGTSRAMSSSAGALLRYDIYKKSGSEVRGATGSARRSSATAETNADKLDGIAVQSFAYTEHVLTNQATPATGNYSDKLVIDVQF</sequence>
<name>A0A060QDI2_9PROT</name>
<feature type="signal peptide" evidence="1">
    <location>
        <begin position="1"/>
        <end position="22"/>
    </location>
</feature>
<keyword evidence="1" id="KW-0732">Signal</keyword>
<evidence type="ECO:0000313" key="4">
    <source>
        <dbReference type="Proteomes" id="UP000027583"/>
    </source>
</evidence>
<evidence type="ECO:0000259" key="2">
    <source>
        <dbReference type="Pfam" id="PF05229"/>
    </source>
</evidence>
<dbReference type="PANTHER" id="PTHR37089:SF1">
    <property type="entry name" value="MEMBRANE PROTEIN"/>
    <property type="match status" value="1"/>
</dbReference>
<proteinExistence type="predicted"/>
<feature type="domain" description="Spore coat protein U/FanG" evidence="2">
    <location>
        <begin position="16"/>
        <end position="153"/>
    </location>
</feature>
<reference evidence="3 4" key="2">
    <citation type="journal article" date="2014" name="PLoS ONE">
        <title>Evolution of mitochondria reconstructed from the energy metabolism of living bacteria.</title>
        <authorList>
            <person name="Degli Esposti M."/>
            <person name="Chouaia B."/>
            <person name="Comandatore F."/>
            <person name="Crotti E."/>
            <person name="Sassera D."/>
            <person name="Lievens P.M."/>
            <person name="Daffonchio D."/>
            <person name="Bandi C."/>
        </authorList>
    </citation>
    <scope>NUCLEOTIDE SEQUENCE [LARGE SCALE GENOMIC DNA]</scope>
    <source>
        <strain evidence="3 4">SF2.1</strain>
    </source>
</reference>
<gene>
    <name evidence="3" type="ORF">ASAP_0950</name>
</gene>
<dbReference type="AlphaFoldDB" id="A0A060QDI2"/>
<dbReference type="EMBL" id="CBLX010000007">
    <property type="protein sequence ID" value="CDG38995.1"/>
    <property type="molecule type" value="Genomic_DNA"/>
</dbReference>
<accession>A0A060QDI2</accession>